<dbReference type="Pfam" id="PF04116">
    <property type="entry name" value="FA_hydroxylase"/>
    <property type="match status" value="1"/>
</dbReference>
<keyword evidence="4 6" id="KW-0472">Membrane</keyword>
<reference evidence="8" key="1">
    <citation type="submission" date="2021-01" db="EMBL/GenBank/DDBJ databases">
        <authorList>
            <person name="Corre E."/>
            <person name="Pelletier E."/>
            <person name="Niang G."/>
            <person name="Scheremetjew M."/>
            <person name="Finn R."/>
            <person name="Kale V."/>
            <person name="Holt S."/>
            <person name="Cochrane G."/>
            <person name="Meng A."/>
            <person name="Brown T."/>
            <person name="Cohen L."/>
        </authorList>
    </citation>
    <scope>NUCLEOTIDE SEQUENCE</scope>
    <source>
        <strain evidence="8">Pop2</strain>
    </source>
</reference>
<dbReference type="EMBL" id="HBGN01031462">
    <property type="protein sequence ID" value="CAD9348173.1"/>
    <property type="molecule type" value="Transcribed_RNA"/>
</dbReference>
<dbReference type="InterPro" id="IPR050307">
    <property type="entry name" value="Sterol_Desaturase_Related"/>
</dbReference>
<dbReference type="InterPro" id="IPR006694">
    <property type="entry name" value="Fatty_acid_hydroxylase"/>
</dbReference>
<feature type="compositionally biased region" description="Polar residues" evidence="5">
    <location>
        <begin position="19"/>
        <end position="28"/>
    </location>
</feature>
<evidence type="ECO:0000259" key="7">
    <source>
        <dbReference type="Pfam" id="PF04116"/>
    </source>
</evidence>
<keyword evidence="3 6" id="KW-1133">Transmembrane helix</keyword>
<accession>A0A6U4A9H8</accession>
<evidence type="ECO:0000256" key="2">
    <source>
        <dbReference type="ARBA" id="ARBA00022692"/>
    </source>
</evidence>
<organism evidence="8">
    <name type="scientific">Ditylum brightwellii</name>
    <dbReference type="NCBI Taxonomy" id="49249"/>
    <lineage>
        <taxon>Eukaryota</taxon>
        <taxon>Sar</taxon>
        <taxon>Stramenopiles</taxon>
        <taxon>Ochrophyta</taxon>
        <taxon>Bacillariophyta</taxon>
        <taxon>Mediophyceae</taxon>
        <taxon>Lithodesmiophycidae</taxon>
        <taxon>Lithodesmiales</taxon>
        <taxon>Lithodesmiaceae</taxon>
        <taxon>Ditylum</taxon>
    </lineage>
</organism>
<proteinExistence type="predicted"/>
<evidence type="ECO:0000256" key="5">
    <source>
        <dbReference type="SAM" id="MobiDB-lite"/>
    </source>
</evidence>
<dbReference type="GO" id="GO:0005506">
    <property type="term" value="F:iron ion binding"/>
    <property type="evidence" value="ECO:0007669"/>
    <property type="project" value="InterPro"/>
</dbReference>
<feature type="transmembrane region" description="Helical" evidence="6">
    <location>
        <begin position="78"/>
        <end position="97"/>
    </location>
</feature>
<dbReference type="GO" id="GO:0016491">
    <property type="term" value="F:oxidoreductase activity"/>
    <property type="evidence" value="ECO:0007669"/>
    <property type="project" value="InterPro"/>
</dbReference>
<name>A0A6U4A9H8_9STRA</name>
<protein>
    <recommendedName>
        <fullName evidence="7">Fatty acid hydroxylase domain-containing protein</fullName>
    </recommendedName>
</protein>
<comment type="subcellular location">
    <subcellularLocation>
        <location evidence="1">Membrane</location>
    </subcellularLocation>
</comment>
<evidence type="ECO:0000256" key="6">
    <source>
        <dbReference type="SAM" id="Phobius"/>
    </source>
</evidence>
<dbReference type="GO" id="GO:0008610">
    <property type="term" value="P:lipid biosynthetic process"/>
    <property type="evidence" value="ECO:0007669"/>
    <property type="project" value="InterPro"/>
</dbReference>
<evidence type="ECO:0000256" key="1">
    <source>
        <dbReference type="ARBA" id="ARBA00004370"/>
    </source>
</evidence>
<feature type="domain" description="Fatty acid hydroxylase" evidence="7">
    <location>
        <begin position="223"/>
        <end position="358"/>
    </location>
</feature>
<keyword evidence="2 6" id="KW-0812">Transmembrane</keyword>
<dbReference type="GO" id="GO:0016020">
    <property type="term" value="C:membrane"/>
    <property type="evidence" value="ECO:0007669"/>
    <property type="project" value="UniProtKB-SubCell"/>
</dbReference>
<evidence type="ECO:0000256" key="3">
    <source>
        <dbReference type="ARBA" id="ARBA00022989"/>
    </source>
</evidence>
<feature type="region of interest" description="Disordered" evidence="5">
    <location>
        <begin position="1"/>
        <end position="55"/>
    </location>
</feature>
<gene>
    <name evidence="8" type="ORF">DBRI1063_LOCUS20278</name>
</gene>
<feature type="compositionally biased region" description="Basic and acidic residues" evidence="5">
    <location>
        <begin position="7"/>
        <end position="18"/>
    </location>
</feature>
<sequence>MAPSEKTSADCVKEEKQDSLTSAMGNNTEEVKSAVPGSKLDSDDDSQSSVSEKSVDISAVKSSTNGATPGSSSFLRSVLPWTGLLIWPLMLTLPLLLSSPYSFTSYSEIFPENMYSYDASAGDDKPKPLGLCLGITAVAIGMVFIIIYFYLHRSGALSCGYEPASIQTQGPRSYDFAEGVATHLAQPEGFVMLTAYLSITWMANMMPSSYYSFEGSIQWFELALCLVIQDGIQYTMHRLEHAVSPEFYKKSHKPHHRFTNPRVFDAFNGSIADTFLMILVPLFCTANIVRTCNVWTYMAFGSIYANWLTLIHSEYVLPWDKAFRKLGMGTPADHHVHHKFFKYNYGHLFMWFDMICGTHKCPDDVDQKYFNVEAW</sequence>
<feature type="transmembrane region" description="Helical" evidence="6">
    <location>
        <begin position="295"/>
        <end position="317"/>
    </location>
</feature>
<feature type="transmembrane region" description="Helical" evidence="6">
    <location>
        <begin position="128"/>
        <end position="151"/>
    </location>
</feature>
<evidence type="ECO:0000256" key="4">
    <source>
        <dbReference type="ARBA" id="ARBA00023136"/>
    </source>
</evidence>
<feature type="transmembrane region" description="Helical" evidence="6">
    <location>
        <begin position="266"/>
        <end position="289"/>
    </location>
</feature>
<evidence type="ECO:0000313" key="8">
    <source>
        <dbReference type="EMBL" id="CAD9348173.1"/>
    </source>
</evidence>
<dbReference type="AlphaFoldDB" id="A0A6U4A9H8"/>
<dbReference type="PANTHER" id="PTHR11863">
    <property type="entry name" value="STEROL DESATURASE"/>
    <property type="match status" value="1"/>
</dbReference>